<dbReference type="SUPFAM" id="SSF52507">
    <property type="entry name" value="Homo-oligomeric flavin-containing Cys decarboxylases, HFCD"/>
    <property type="match status" value="1"/>
</dbReference>
<comment type="caution">
    <text evidence="7">Lacks conserved residue(s) required for the propagation of feature annotation.</text>
</comment>
<dbReference type="OrthoDB" id="9781577at2"/>
<keyword evidence="10" id="KW-1185">Reference proteome</keyword>
<comment type="catalytic activity">
    <reaction evidence="5 7">
        <text>dimethylallyl phosphate + FMNH2 = prenylated FMNH2 + phosphate</text>
        <dbReference type="Rhea" id="RHEA:37743"/>
        <dbReference type="ChEBI" id="CHEBI:43474"/>
        <dbReference type="ChEBI" id="CHEBI:57618"/>
        <dbReference type="ChEBI" id="CHEBI:87467"/>
        <dbReference type="ChEBI" id="CHEBI:88052"/>
        <dbReference type="EC" id="2.5.1.129"/>
    </reaction>
</comment>
<dbReference type="FunFam" id="3.40.50.1950:FF:000001">
    <property type="entry name" value="Flavin prenyltransferase UbiX"/>
    <property type="match status" value="1"/>
</dbReference>
<comment type="caution">
    <text evidence="9">The sequence shown here is derived from an EMBL/GenBank/DDBJ whole genome shotgun (WGS) entry which is preliminary data.</text>
</comment>
<dbReference type="NCBIfam" id="NF004685">
    <property type="entry name" value="PRK06029.1"/>
    <property type="match status" value="1"/>
</dbReference>
<gene>
    <name evidence="7" type="primary">ubiX</name>
    <name evidence="9" type="ORF">CW354_02400</name>
</gene>
<dbReference type="RefSeq" id="WP_104828428.1">
    <property type="nucleotide sequence ID" value="NZ_PJCH01000001.1"/>
</dbReference>
<feature type="binding site" evidence="7">
    <location>
        <begin position="90"/>
        <end position="93"/>
    </location>
    <ligand>
        <name>FMN</name>
        <dbReference type="ChEBI" id="CHEBI:58210"/>
    </ligand>
</feature>
<protein>
    <recommendedName>
        <fullName evidence="7">Flavin prenyltransferase UbiX</fullName>
        <ecNumber evidence="7">2.5.1.129</ecNumber>
    </recommendedName>
</protein>
<accession>A0A2S7KB26</accession>
<dbReference type="PANTHER" id="PTHR43374:SF1">
    <property type="entry name" value="FLAVIN PRENYLTRANSFERASE PAD1, MITOCHONDRIAL"/>
    <property type="match status" value="1"/>
</dbReference>
<keyword evidence="4 7" id="KW-0808">Transferase</keyword>
<evidence type="ECO:0000256" key="3">
    <source>
        <dbReference type="ARBA" id="ARBA00022643"/>
    </source>
</evidence>
<keyword evidence="3 7" id="KW-0288">FMN</keyword>
<comment type="function">
    <text evidence="7">Flavin prenyltransferase that catalyzes the synthesis of the prenylated FMN cofactor (prenyl-FMN) for 4-hydroxy-3-polyprenylbenzoic acid decarboxylase UbiD. The prenyltransferase is metal-independent and links a dimethylallyl moiety from dimethylallyl monophosphate (DMAP) to the flavin N5 and C6 atoms of FMN.</text>
</comment>
<dbReference type="InterPro" id="IPR004507">
    <property type="entry name" value="UbiX-like"/>
</dbReference>
<comment type="similarity">
    <text evidence="6 7">Belongs to the UbiX/PAD1 family.</text>
</comment>
<evidence type="ECO:0000259" key="8">
    <source>
        <dbReference type="Pfam" id="PF02441"/>
    </source>
</evidence>
<feature type="binding site" evidence="7">
    <location>
        <position position="155"/>
    </location>
    <ligand>
        <name>dimethylallyl phosphate</name>
        <dbReference type="ChEBI" id="CHEBI:88052"/>
    </ligand>
</feature>
<dbReference type="Pfam" id="PF02441">
    <property type="entry name" value="Flavoprotein"/>
    <property type="match status" value="1"/>
</dbReference>
<dbReference type="HAMAP" id="MF_01984">
    <property type="entry name" value="ubiX_pad"/>
    <property type="match status" value="1"/>
</dbReference>
<evidence type="ECO:0000256" key="1">
    <source>
        <dbReference type="ARBA" id="ARBA00022602"/>
    </source>
</evidence>
<feature type="binding site" evidence="7">
    <location>
        <position position="171"/>
    </location>
    <ligand>
        <name>dimethylallyl phosphate</name>
        <dbReference type="ChEBI" id="CHEBI:88052"/>
    </ligand>
</feature>
<feature type="binding site" evidence="7">
    <location>
        <position position="39"/>
    </location>
    <ligand>
        <name>FMN</name>
        <dbReference type="ChEBI" id="CHEBI:58210"/>
    </ligand>
</feature>
<dbReference type="Gene3D" id="3.40.50.1950">
    <property type="entry name" value="Flavin prenyltransferase-like"/>
    <property type="match status" value="1"/>
</dbReference>
<evidence type="ECO:0000256" key="2">
    <source>
        <dbReference type="ARBA" id="ARBA00022630"/>
    </source>
</evidence>
<dbReference type="GO" id="GO:0106141">
    <property type="term" value="F:flavin prenyltransferase activity"/>
    <property type="evidence" value="ECO:0007669"/>
    <property type="project" value="UniProtKB-EC"/>
</dbReference>
<sequence length="205" mass="22330">MANKRLVVGVSGASGAALAHGLLDQMSRQTNWETHLVISSAASRTIELELQASAAELGDVASVVYDENDMAAAIASGTFQTEGMAVIPCSMKSLAGIAHGYTDNLLLRAADVTLKEQRKLVLVARETPLGRIHLDNMSRLAECNARIIPPMMTFYTRPRTIEDMVDHIVGKVLGEFGIKGRNFHRWRDDESGKQLDPRRGNDGTV</sequence>
<dbReference type="NCBIfam" id="TIGR00421">
    <property type="entry name" value="ubiX_pad"/>
    <property type="match status" value="1"/>
</dbReference>
<evidence type="ECO:0000256" key="4">
    <source>
        <dbReference type="ARBA" id="ARBA00022679"/>
    </source>
</evidence>
<evidence type="ECO:0000256" key="5">
    <source>
        <dbReference type="ARBA" id="ARBA00050612"/>
    </source>
</evidence>
<feature type="binding site" evidence="7">
    <location>
        <position position="125"/>
    </location>
    <ligand>
        <name>FMN</name>
        <dbReference type="ChEBI" id="CHEBI:58210"/>
    </ligand>
</feature>
<evidence type="ECO:0000256" key="7">
    <source>
        <dbReference type="HAMAP-Rule" id="MF_01984"/>
    </source>
</evidence>
<keyword evidence="1 7" id="KW-0637">Prenyltransferase</keyword>
<evidence type="ECO:0000313" key="9">
    <source>
        <dbReference type="EMBL" id="PQA89726.1"/>
    </source>
</evidence>
<dbReference type="PANTHER" id="PTHR43374">
    <property type="entry name" value="FLAVIN PRENYLTRANSFERASE"/>
    <property type="match status" value="1"/>
</dbReference>
<proteinExistence type="inferred from homology"/>
<feature type="binding site" evidence="7">
    <location>
        <begin position="12"/>
        <end position="14"/>
    </location>
    <ligand>
        <name>FMN</name>
        <dbReference type="ChEBI" id="CHEBI:58210"/>
    </ligand>
</feature>
<organism evidence="9 10">
    <name type="scientific">Hyphococcus luteus</name>
    <dbReference type="NCBI Taxonomy" id="2058213"/>
    <lineage>
        <taxon>Bacteria</taxon>
        <taxon>Pseudomonadati</taxon>
        <taxon>Pseudomonadota</taxon>
        <taxon>Alphaproteobacteria</taxon>
        <taxon>Parvularculales</taxon>
        <taxon>Parvularculaceae</taxon>
        <taxon>Hyphococcus</taxon>
    </lineage>
</organism>
<dbReference type="GO" id="GO:0016831">
    <property type="term" value="F:carboxy-lyase activity"/>
    <property type="evidence" value="ECO:0007669"/>
    <property type="project" value="TreeGrafter"/>
</dbReference>
<dbReference type="AlphaFoldDB" id="A0A2S7KB26"/>
<evidence type="ECO:0000313" key="10">
    <source>
        <dbReference type="Proteomes" id="UP000239504"/>
    </source>
</evidence>
<dbReference type="EMBL" id="PJCH01000001">
    <property type="protein sequence ID" value="PQA89726.1"/>
    <property type="molecule type" value="Genomic_DNA"/>
</dbReference>
<dbReference type="EC" id="2.5.1.129" evidence="7"/>
<reference evidence="9 10" key="1">
    <citation type="submission" date="2017-12" db="EMBL/GenBank/DDBJ databases">
        <authorList>
            <person name="Hurst M.R.H."/>
        </authorList>
    </citation>
    <scope>NUCLEOTIDE SEQUENCE [LARGE SCALE GENOMIC DNA]</scope>
    <source>
        <strain evidence="9 10">SY-3-19</strain>
    </source>
</reference>
<keyword evidence="2 7" id="KW-0285">Flavoprotein</keyword>
<dbReference type="Proteomes" id="UP000239504">
    <property type="component" value="Unassembled WGS sequence"/>
</dbReference>
<dbReference type="InterPro" id="IPR036551">
    <property type="entry name" value="Flavin_trans-like"/>
</dbReference>
<evidence type="ECO:0000256" key="6">
    <source>
        <dbReference type="ARBA" id="ARBA00060793"/>
    </source>
</evidence>
<dbReference type="InterPro" id="IPR003382">
    <property type="entry name" value="Flavoprotein"/>
</dbReference>
<feature type="domain" description="Flavoprotein" evidence="8">
    <location>
        <begin position="4"/>
        <end position="174"/>
    </location>
</feature>
<name>A0A2S7KB26_9PROT</name>